<sequence>MERREIEVFLTLAEELHFGRTAERLGVSGARVSQTVKQSGGASVRCVRRVAGR</sequence>
<evidence type="ECO:0000313" key="2">
    <source>
        <dbReference type="EMBL" id="MFC7220894.1"/>
    </source>
</evidence>
<feature type="domain" description="HTH lysR-type" evidence="1">
    <location>
        <begin position="1"/>
        <end position="38"/>
    </location>
</feature>
<dbReference type="EMBL" id="JBHSZO010000044">
    <property type="protein sequence ID" value="MFC7220894.1"/>
    <property type="molecule type" value="Genomic_DNA"/>
</dbReference>
<dbReference type="Pfam" id="PF00126">
    <property type="entry name" value="HTH_1"/>
    <property type="match status" value="1"/>
</dbReference>
<organism evidence="2 3">
    <name type="scientific">Streptomyces polyrhachis</name>
    <dbReference type="NCBI Taxonomy" id="1282885"/>
    <lineage>
        <taxon>Bacteria</taxon>
        <taxon>Bacillati</taxon>
        <taxon>Actinomycetota</taxon>
        <taxon>Actinomycetes</taxon>
        <taxon>Kitasatosporales</taxon>
        <taxon>Streptomycetaceae</taxon>
        <taxon>Streptomyces</taxon>
    </lineage>
</organism>
<accession>A0ABW2GL83</accession>
<keyword evidence="3" id="KW-1185">Reference proteome</keyword>
<protein>
    <submittedName>
        <fullName evidence="2">LysR family transcriptional regulator</fullName>
    </submittedName>
</protein>
<reference evidence="3" key="1">
    <citation type="journal article" date="2019" name="Int. J. Syst. Evol. Microbiol.">
        <title>The Global Catalogue of Microorganisms (GCM) 10K type strain sequencing project: providing services to taxonomists for standard genome sequencing and annotation.</title>
        <authorList>
            <consortium name="The Broad Institute Genomics Platform"/>
            <consortium name="The Broad Institute Genome Sequencing Center for Infectious Disease"/>
            <person name="Wu L."/>
            <person name="Ma J."/>
        </authorList>
    </citation>
    <scope>NUCLEOTIDE SEQUENCE [LARGE SCALE GENOMIC DNA]</scope>
    <source>
        <strain evidence="3">CGMCC 1.13681</strain>
    </source>
</reference>
<dbReference type="RefSeq" id="WP_386417880.1">
    <property type="nucleotide sequence ID" value="NZ_JBHSZO010000044.1"/>
</dbReference>
<evidence type="ECO:0000259" key="1">
    <source>
        <dbReference type="PROSITE" id="PS50931"/>
    </source>
</evidence>
<dbReference type="PROSITE" id="PS50931">
    <property type="entry name" value="HTH_LYSR"/>
    <property type="match status" value="1"/>
</dbReference>
<gene>
    <name evidence="2" type="ORF">ACFQLX_22440</name>
</gene>
<dbReference type="Gene3D" id="1.10.10.10">
    <property type="entry name" value="Winged helix-like DNA-binding domain superfamily/Winged helix DNA-binding domain"/>
    <property type="match status" value="1"/>
</dbReference>
<dbReference type="Proteomes" id="UP001596413">
    <property type="component" value="Unassembled WGS sequence"/>
</dbReference>
<proteinExistence type="predicted"/>
<evidence type="ECO:0000313" key="3">
    <source>
        <dbReference type="Proteomes" id="UP001596413"/>
    </source>
</evidence>
<dbReference type="InterPro" id="IPR000847">
    <property type="entry name" value="LysR_HTH_N"/>
</dbReference>
<comment type="caution">
    <text evidence="2">The sequence shown here is derived from an EMBL/GenBank/DDBJ whole genome shotgun (WGS) entry which is preliminary data.</text>
</comment>
<dbReference type="InterPro" id="IPR036388">
    <property type="entry name" value="WH-like_DNA-bd_sf"/>
</dbReference>
<name>A0ABW2GL83_9ACTN</name>